<dbReference type="EMBL" id="CAJNAQ010000005">
    <property type="protein sequence ID" value="CAE6501846.1"/>
    <property type="molecule type" value="Genomic_DNA"/>
</dbReference>
<evidence type="ECO:0000313" key="3">
    <source>
        <dbReference type="Proteomes" id="UP000655759"/>
    </source>
</evidence>
<name>A0A812EZA6_9ARCH</name>
<sequence>MIEGQRTDSTPKTDKGRWLPSEAAKRNAVYQEPLIIRVDGGKIVA</sequence>
<reference evidence="2" key="1">
    <citation type="submission" date="2021-02" db="EMBL/GenBank/DDBJ databases">
        <authorList>
            <person name="Han P."/>
        </authorList>
    </citation>
    <scope>NUCLEOTIDE SEQUENCE</scope>
    <source>
        <strain evidence="2">Candidatus Nitrosotenuis uzonensis 5A</strain>
    </source>
</reference>
<protein>
    <submittedName>
        <fullName evidence="2">Uncharacterized protein</fullName>
    </submittedName>
</protein>
<evidence type="ECO:0000313" key="2">
    <source>
        <dbReference type="EMBL" id="CAE6501846.1"/>
    </source>
</evidence>
<accession>A0A812EZA6</accession>
<proteinExistence type="predicted"/>
<evidence type="ECO:0000256" key="1">
    <source>
        <dbReference type="SAM" id="MobiDB-lite"/>
    </source>
</evidence>
<gene>
    <name evidence="2" type="ORF">NUZ5A_51206</name>
</gene>
<dbReference type="AlphaFoldDB" id="A0A812EZA6"/>
<dbReference type="Proteomes" id="UP000655759">
    <property type="component" value="Unassembled WGS sequence"/>
</dbReference>
<feature type="compositionally biased region" description="Basic and acidic residues" evidence="1">
    <location>
        <begin position="1"/>
        <end position="17"/>
    </location>
</feature>
<comment type="caution">
    <text evidence="2">The sequence shown here is derived from an EMBL/GenBank/DDBJ whole genome shotgun (WGS) entry which is preliminary data.</text>
</comment>
<feature type="region of interest" description="Disordered" evidence="1">
    <location>
        <begin position="1"/>
        <end position="20"/>
    </location>
</feature>
<dbReference type="RefSeq" id="WP_205100594.1">
    <property type="nucleotide sequence ID" value="NZ_CAJNAQ010000005.1"/>
</dbReference>
<organism evidence="2 3">
    <name type="scientific">Candidatus Nitrosotenuis uzonensis</name>
    <dbReference type="NCBI Taxonomy" id="1407055"/>
    <lineage>
        <taxon>Archaea</taxon>
        <taxon>Nitrososphaerota</taxon>
        <taxon>Candidatus Nitrosotenuis</taxon>
    </lineage>
</organism>